<dbReference type="InterPro" id="IPR050563">
    <property type="entry name" value="4-hydroxybenzoyl-CoA_TE"/>
</dbReference>
<gene>
    <name evidence="3" type="ORF">GCM10007860_35320</name>
</gene>
<proteinExistence type="inferred from homology"/>
<evidence type="ECO:0000256" key="2">
    <source>
        <dbReference type="ARBA" id="ARBA00022801"/>
    </source>
</evidence>
<dbReference type="RefSeq" id="WP_018746470.1">
    <property type="nucleotide sequence ID" value="NZ_BSOZ01000150.1"/>
</dbReference>
<dbReference type="CDD" id="cd00586">
    <property type="entry name" value="4HBT"/>
    <property type="match status" value="1"/>
</dbReference>
<evidence type="ECO:0000313" key="4">
    <source>
        <dbReference type="Proteomes" id="UP001156836"/>
    </source>
</evidence>
<dbReference type="Proteomes" id="UP001156836">
    <property type="component" value="Unassembled WGS sequence"/>
</dbReference>
<evidence type="ECO:0000256" key="1">
    <source>
        <dbReference type="ARBA" id="ARBA00005953"/>
    </source>
</evidence>
<sequence>MIPTTTIDLTIPFHDLDPMDIVWHGHYARYFELARTALLQSIDFDIPQMRQSGYVWPVIELNVRYSRPLRYQQRIRVSATLVEWRNRLKVRYEIRDADSGARLTRGHTVQVAVERASGEMCYVSPAILFHKLGLPCAD</sequence>
<reference evidence="4" key="1">
    <citation type="journal article" date="2019" name="Int. J. Syst. Evol. Microbiol.">
        <title>The Global Catalogue of Microorganisms (GCM) 10K type strain sequencing project: providing services to taxonomists for standard genome sequencing and annotation.</title>
        <authorList>
            <consortium name="The Broad Institute Genomics Platform"/>
            <consortium name="The Broad Institute Genome Sequencing Center for Infectious Disease"/>
            <person name="Wu L."/>
            <person name="Ma J."/>
        </authorList>
    </citation>
    <scope>NUCLEOTIDE SEQUENCE [LARGE SCALE GENOMIC DNA]</scope>
    <source>
        <strain evidence="4">NBRC 104970</strain>
    </source>
</reference>
<dbReference type="EMBL" id="BSOZ01000150">
    <property type="protein sequence ID" value="GLS06349.1"/>
    <property type="molecule type" value="Genomic_DNA"/>
</dbReference>
<accession>A0ABQ6BXW7</accession>
<name>A0ABQ6BXW7_9NEIS</name>
<dbReference type="Gene3D" id="3.10.129.10">
    <property type="entry name" value="Hotdog Thioesterase"/>
    <property type="match status" value="1"/>
</dbReference>
<comment type="caution">
    <text evidence="3">The sequence shown here is derived from an EMBL/GenBank/DDBJ whole genome shotgun (WGS) entry which is preliminary data.</text>
</comment>
<evidence type="ECO:0000313" key="3">
    <source>
        <dbReference type="EMBL" id="GLS06349.1"/>
    </source>
</evidence>
<protein>
    <submittedName>
        <fullName evidence="3">4-hydroxybenzoyl-CoA thioesterase</fullName>
    </submittedName>
</protein>
<dbReference type="SUPFAM" id="SSF54637">
    <property type="entry name" value="Thioesterase/thiol ester dehydrase-isomerase"/>
    <property type="match status" value="1"/>
</dbReference>
<comment type="similarity">
    <text evidence="1">Belongs to the 4-hydroxybenzoyl-CoA thioesterase family.</text>
</comment>
<dbReference type="Pfam" id="PF13279">
    <property type="entry name" value="4HBT_2"/>
    <property type="match status" value="1"/>
</dbReference>
<dbReference type="InterPro" id="IPR029069">
    <property type="entry name" value="HotDog_dom_sf"/>
</dbReference>
<organism evidence="3 4">
    <name type="scientific">Chitiniphilus shinanonensis</name>
    <dbReference type="NCBI Taxonomy" id="553088"/>
    <lineage>
        <taxon>Bacteria</taxon>
        <taxon>Pseudomonadati</taxon>
        <taxon>Pseudomonadota</taxon>
        <taxon>Betaproteobacteria</taxon>
        <taxon>Neisseriales</taxon>
        <taxon>Chitinibacteraceae</taxon>
        <taxon>Chitiniphilus</taxon>
    </lineage>
</organism>
<dbReference type="PANTHER" id="PTHR31793:SF27">
    <property type="entry name" value="NOVEL THIOESTERASE SUPERFAMILY DOMAIN AND SAPOSIN A-TYPE DOMAIN CONTAINING PROTEIN (0610012H03RIK)"/>
    <property type="match status" value="1"/>
</dbReference>
<keyword evidence="2" id="KW-0378">Hydrolase</keyword>
<keyword evidence="4" id="KW-1185">Reference proteome</keyword>
<dbReference type="PANTHER" id="PTHR31793">
    <property type="entry name" value="4-HYDROXYBENZOYL-COA THIOESTERASE FAMILY MEMBER"/>
    <property type="match status" value="1"/>
</dbReference>